<accession>A0A2P2QZ87</accession>
<protein>
    <submittedName>
        <fullName evidence="1">Uncharacterized protein</fullName>
    </submittedName>
</protein>
<dbReference type="AlphaFoldDB" id="A0A2P2QZ87"/>
<evidence type="ECO:0000313" key="1">
    <source>
        <dbReference type="EMBL" id="MBX72326.1"/>
    </source>
</evidence>
<name>A0A2P2QZ87_RHIMU</name>
<reference evidence="1" key="1">
    <citation type="submission" date="2018-02" db="EMBL/GenBank/DDBJ databases">
        <title>Rhizophora mucronata_Transcriptome.</title>
        <authorList>
            <person name="Meera S.P."/>
            <person name="Sreeshan A."/>
            <person name="Augustine A."/>
        </authorList>
    </citation>
    <scope>NUCLEOTIDE SEQUENCE</scope>
    <source>
        <tissue evidence="1">Leaf</tissue>
    </source>
</reference>
<organism evidence="1">
    <name type="scientific">Rhizophora mucronata</name>
    <name type="common">Asiatic mangrove</name>
    <dbReference type="NCBI Taxonomy" id="61149"/>
    <lineage>
        <taxon>Eukaryota</taxon>
        <taxon>Viridiplantae</taxon>
        <taxon>Streptophyta</taxon>
        <taxon>Embryophyta</taxon>
        <taxon>Tracheophyta</taxon>
        <taxon>Spermatophyta</taxon>
        <taxon>Magnoliopsida</taxon>
        <taxon>eudicotyledons</taxon>
        <taxon>Gunneridae</taxon>
        <taxon>Pentapetalae</taxon>
        <taxon>rosids</taxon>
        <taxon>fabids</taxon>
        <taxon>Malpighiales</taxon>
        <taxon>Rhizophoraceae</taxon>
        <taxon>Rhizophora</taxon>
    </lineage>
</organism>
<proteinExistence type="predicted"/>
<dbReference type="EMBL" id="GGEC01091842">
    <property type="protein sequence ID" value="MBX72326.1"/>
    <property type="molecule type" value="Transcribed_RNA"/>
</dbReference>
<sequence length="29" mass="3335">MAENLIASFISQFLIRTNVFLGTYPGFQR</sequence>